<sequence length="191" mass="22008">MGEDVPVRWFNFERVVEALVQQKTFYLKVSQLYNIVRKTCFIEDEAEMVALLDFYHDLGMIIWHGDTVVLQTQWLIHLFKKLITIRPFDEQNPRHAAAWNELEQTGLLSMRLVDHVFAEFLCDGQSQSDILYMMEMYGLIARFTPESAGKDSPESAGKDSPESAGKDSPAVKYFVPAQLCSCPEMRWIPHS</sequence>
<dbReference type="Proteomes" id="UP001163046">
    <property type="component" value="Unassembled WGS sequence"/>
</dbReference>
<protein>
    <submittedName>
        <fullName evidence="2">Uncharacterized protein</fullName>
    </submittedName>
</protein>
<keyword evidence="3" id="KW-1185">Reference proteome</keyword>
<dbReference type="InterPro" id="IPR036388">
    <property type="entry name" value="WH-like_DNA-bd_sf"/>
</dbReference>
<dbReference type="PANTHER" id="PTHR47508:SF1">
    <property type="entry name" value="NON-SPECIFIC SERINE_THREONINE PROTEIN KINASE"/>
    <property type="match status" value="1"/>
</dbReference>
<evidence type="ECO:0000313" key="3">
    <source>
        <dbReference type="Proteomes" id="UP001163046"/>
    </source>
</evidence>
<dbReference type="Gene3D" id="1.10.10.10">
    <property type="entry name" value="Winged helix-like DNA-binding domain superfamily/Winged helix DNA-binding domain"/>
    <property type="match status" value="1"/>
</dbReference>
<evidence type="ECO:0000313" key="2">
    <source>
        <dbReference type="EMBL" id="KAJ7370243.1"/>
    </source>
</evidence>
<proteinExistence type="predicted"/>
<dbReference type="PANTHER" id="PTHR47508">
    <property type="entry name" value="SAM DOMAIN-CONTAINING PROTEIN-RELATED"/>
    <property type="match status" value="1"/>
</dbReference>
<dbReference type="AlphaFoldDB" id="A0A9X0CQ95"/>
<dbReference type="EMBL" id="MU826870">
    <property type="protein sequence ID" value="KAJ7370243.1"/>
    <property type="molecule type" value="Genomic_DNA"/>
</dbReference>
<evidence type="ECO:0000256" key="1">
    <source>
        <dbReference type="SAM" id="MobiDB-lite"/>
    </source>
</evidence>
<accession>A0A9X0CQ95</accession>
<comment type="caution">
    <text evidence="2">The sequence shown here is derived from an EMBL/GenBank/DDBJ whole genome shotgun (WGS) entry which is preliminary data.</text>
</comment>
<reference evidence="2" key="1">
    <citation type="submission" date="2023-01" db="EMBL/GenBank/DDBJ databases">
        <title>Genome assembly of the deep-sea coral Lophelia pertusa.</title>
        <authorList>
            <person name="Herrera S."/>
            <person name="Cordes E."/>
        </authorList>
    </citation>
    <scope>NUCLEOTIDE SEQUENCE</scope>
    <source>
        <strain evidence="2">USNM1676648</strain>
        <tissue evidence="2">Polyp</tissue>
    </source>
</reference>
<feature type="region of interest" description="Disordered" evidence="1">
    <location>
        <begin position="148"/>
        <end position="169"/>
    </location>
</feature>
<name>A0A9X0CQ95_9CNID</name>
<gene>
    <name evidence="2" type="ORF">OS493_033589</name>
</gene>
<dbReference type="OrthoDB" id="5973407at2759"/>
<organism evidence="2 3">
    <name type="scientific">Desmophyllum pertusum</name>
    <dbReference type="NCBI Taxonomy" id="174260"/>
    <lineage>
        <taxon>Eukaryota</taxon>
        <taxon>Metazoa</taxon>
        <taxon>Cnidaria</taxon>
        <taxon>Anthozoa</taxon>
        <taxon>Hexacorallia</taxon>
        <taxon>Scleractinia</taxon>
        <taxon>Caryophylliina</taxon>
        <taxon>Caryophylliidae</taxon>
        <taxon>Desmophyllum</taxon>
    </lineage>
</organism>
<feature type="compositionally biased region" description="Basic and acidic residues" evidence="1">
    <location>
        <begin position="148"/>
        <end position="165"/>
    </location>
</feature>